<dbReference type="CDD" id="cd00198">
    <property type="entry name" value="vWFA"/>
    <property type="match status" value="1"/>
</dbReference>
<dbReference type="InterPro" id="IPR036465">
    <property type="entry name" value="vWFA_dom_sf"/>
</dbReference>
<dbReference type="Pfam" id="PF13519">
    <property type="entry name" value="VWA_2"/>
    <property type="match status" value="1"/>
</dbReference>
<dbReference type="STRING" id="1121298.SAMN05444401_1044"/>
<proteinExistence type="predicted"/>
<gene>
    <name evidence="2" type="ORF">SAMN05444401_1044</name>
</gene>
<dbReference type="Gene3D" id="3.40.50.410">
    <property type="entry name" value="von Willebrand factor, type A domain"/>
    <property type="match status" value="1"/>
</dbReference>
<dbReference type="InterPro" id="IPR002035">
    <property type="entry name" value="VWF_A"/>
</dbReference>
<sequence length="614" mass="66722">MRNIRKISLIRSLLVLVTIPILITLTGISSLAAAPAAAEVVEVDKKAKLVSPCERIYEVELSLKGNPTPKPLDIVLVIDRSGSMDNDGRMTSAKNAAKAFAQQIIQSSSNNRISIVSFSSDATIGRTLTNNLNNINSTINGLNANGSTNIYDGLVKANQVLAGARADAAKSIVLLSDGIANRPTQNNNPNYPITQAINEAATSKNRGYLVFTVGLFNGLNAEDKQTAVNTLTQIASPGNYYDSATSAQLTEIYLKIANSVNYAAKEAVIKDILSDEIRNNFTLDTNSFKIDGVPVALGGVENRVLYDSSTGTITWNLGTLGNESKKLTYNVKAKDSYGGSNGEMIFTNKNAEVGYKDINNASQKKIFPMPKIKVPAALRAEAGSDRTVNEGDSVVLGGNPTAIGGFGTSMNWTTLPDGTVTWIDNNLNTTGSYTYKWFSRKAGTANWNEFSSVSNPTVTPAEDTEYKVEVRDFFGRCVATDQVTLKVQKFGEFKVKIIVLDENGNDISNSIEDEFYLKATAVNGQRWNIIQSPREIKNYSRLPLGNYSVLPDYISEYYQLISIKNKTGIDITSTGSILLSESNRNEEVIITLKVKKPGGFTDNEKVDNIFPVIK</sequence>
<dbReference type="SMART" id="SM00327">
    <property type="entry name" value="VWA"/>
    <property type="match status" value="1"/>
</dbReference>
<organism evidence="2 3">
    <name type="scientific">Clostridium amylolyticum</name>
    <dbReference type="NCBI Taxonomy" id="1121298"/>
    <lineage>
        <taxon>Bacteria</taxon>
        <taxon>Bacillati</taxon>
        <taxon>Bacillota</taxon>
        <taxon>Clostridia</taxon>
        <taxon>Eubacteriales</taxon>
        <taxon>Clostridiaceae</taxon>
        <taxon>Clostridium</taxon>
    </lineage>
</organism>
<dbReference type="InterPro" id="IPR051266">
    <property type="entry name" value="CLCR"/>
</dbReference>
<dbReference type="PROSITE" id="PS50234">
    <property type="entry name" value="VWFA"/>
    <property type="match status" value="1"/>
</dbReference>
<name>A0A1M6C8T3_9CLOT</name>
<dbReference type="AlphaFoldDB" id="A0A1M6C8T3"/>
<dbReference type="OrthoDB" id="1656124at2"/>
<dbReference type="EMBL" id="FQZO01000001">
    <property type="protein sequence ID" value="SHI57415.1"/>
    <property type="molecule type" value="Genomic_DNA"/>
</dbReference>
<keyword evidence="3" id="KW-1185">Reference proteome</keyword>
<dbReference type="Proteomes" id="UP000184080">
    <property type="component" value="Unassembled WGS sequence"/>
</dbReference>
<accession>A0A1M6C8T3</accession>
<protein>
    <submittedName>
        <fullName evidence="2">von Willebrand factor type A domain-containing protein</fullName>
    </submittedName>
</protein>
<dbReference type="RefSeq" id="WP_073004272.1">
    <property type="nucleotide sequence ID" value="NZ_FQZO01000001.1"/>
</dbReference>
<reference evidence="2 3" key="1">
    <citation type="submission" date="2016-11" db="EMBL/GenBank/DDBJ databases">
        <authorList>
            <person name="Jaros S."/>
            <person name="Januszkiewicz K."/>
            <person name="Wedrychowicz H."/>
        </authorList>
    </citation>
    <scope>NUCLEOTIDE SEQUENCE [LARGE SCALE GENOMIC DNA]</scope>
    <source>
        <strain evidence="2 3">DSM 21864</strain>
    </source>
</reference>
<evidence type="ECO:0000313" key="2">
    <source>
        <dbReference type="EMBL" id="SHI57415.1"/>
    </source>
</evidence>
<dbReference type="PANTHER" id="PTHR10579:SF43">
    <property type="entry name" value="ZINC FINGER (C3HC4-TYPE RING FINGER) FAMILY PROTEIN"/>
    <property type="match status" value="1"/>
</dbReference>
<evidence type="ECO:0000259" key="1">
    <source>
        <dbReference type="PROSITE" id="PS50234"/>
    </source>
</evidence>
<dbReference type="InterPro" id="IPR049319">
    <property type="entry name" value="GBS104-like_Ig"/>
</dbReference>
<dbReference type="Pfam" id="PF21426">
    <property type="entry name" value="GBS104-like_Ig"/>
    <property type="match status" value="1"/>
</dbReference>
<dbReference type="PANTHER" id="PTHR10579">
    <property type="entry name" value="CALCIUM-ACTIVATED CHLORIDE CHANNEL REGULATOR"/>
    <property type="match status" value="1"/>
</dbReference>
<evidence type="ECO:0000313" key="3">
    <source>
        <dbReference type="Proteomes" id="UP000184080"/>
    </source>
</evidence>
<feature type="domain" description="VWFA" evidence="1">
    <location>
        <begin position="73"/>
        <end position="256"/>
    </location>
</feature>
<dbReference type="SUPFAM" id="SSF53300">
    <property type="entry name" value="vWA-like"/>
    <property type="match status" value="1"/>
</dbReference>